<dbReference type="GO" id="GO:0006893">
    <property type="term" value="P:Golgi to plasma membrane transport"/>
    <property type="evidence" value="ECO:0007669"/>
    <property type="project" value="TreeGrafter"/>
</dbReference>
<accession>A0AAV6I6Q5</accession>
<feature type="compositionally biased region" description="Acidic residues" evidence="6">
    <location>
        <begin position="694"/>
        <end position="709"/>
    </location>
</feature>
<comment type="caution">
    <text evidence="8">The sequence shown here is derived from an EMBL/GenBank/DDBJ whole genome shotgun (WGS) entry which is preliminary data.</text>
</comment>
<keyword evidence="2" id="KW-0813">Transport</keyword>
<feature type="domain" description="Exocyst complex component Sec3 PIP2-binding N-terminal" evidence="7">
    <location>
        <begin position="49"/>
        <end position="147"/>
    </location>
</feature>
<comment type="similarity">
    <text evidence="1">Belongs to the SEC3 family.</text>
</comment>
<feature type="coiled-coil region" evidence="5">
    <location>
        <begin position="281"/>
        <end position="318"/>
    </location>
</feature>
<evidence type="ECO:0000313" key="9">
    <source>
        <dbReference type="Proteomes" id="UP000823749"/>
    </source>
</evidence>
<dbReference type="Proteomes" id="UP000823749">
    <property type="component" value="Chromosome 12"/>
</dbReference>
<evidence type="ECO:0000256" key="2">
    <source>
        <dbReference type="ARBA" id="ARBA00022448"/>
    </source>
</evidence>
<dbReference type="PANTHER" id="PTHR16092:SF14">
    <property type="entry name" value="EXOCYST COMPLEX COMPONENT 1 ISOFORM X1"/>
    <property type="match status" value="1"/>
</dbReference>
<keyword evidence="9" id="KW-1185">Reference proteome</keyword>
<feature type="region of interest" description="Disordered" evidence="6">
    <location>
        <begin position="676"/>
        <end position="715"/>
    </location>
</feature>
<dbReference type="SMART" id="SM01313">
    <property type="entry name" value="Sec3-PIP2_bind"/>
    <property type="match status" value="1"/>
</dbReference>
<evidence type="ECO:0000256" key="4">
    <source>
        <dbReference type="ARBA" id="ARBA00023054"/>
    </source>
</evidence>
<dbReference type="GO" id="GO:0005546">
    <property type="term" value="F:phosphatidylinositol-4,5-bisphosphate binding"/>
    <property type="evidence" value="ECO:0007669"/>
    <property type="project" value="TreeGrafter"/>
</dbReference>
<dbReference type="GO" id="GO:0006887">
    <property type="term" value="P:exocytosis"/>
    <property type="evidence" value="ECO:0007669"/>
    <property type="project" value="UniProtKB-KW"/>
</dbReference>
<keyword evidence="3" id="KW-0268">Exocytosis</keyword>
<evidence type="ECO:0000256" key="1">
    <source>
        <dbReference type="ARBA" id="ARBA00006518"/>
    </source>
</evidence>
<dbReference type="Pfam" id="PF15277">
    <property type="entry name" value="Sec3-PIP2_bind"/>
    <property type="match status" value="1"/>
</dbReference>
<evidence type="ECO:0000259" key="7">
    <source>
        <dbReference type="SMART" id="SM01313"/>
    </source>
</evidence>
<organism evidence="8 9">
    <name type="scientific">Rhododendron griersonianum</name>
    <dbReference type="NCBI Taxonomy" id="479676"/>
    <lineage>
        <taxon>Eukaryota</taxon>
        <taxon>Viridiplantae</taxon>
        <taxon>Streptophyta</taxon>
        <taxon>Embryophyta</taxon>
        <taxon>Tracheophyta</taxon>
        <taxon>Spermatophyta</taxon>
        <taxon>Magnoliopsida</taxon>
        <taxon>eudicotyledons</taxon>
        <taxon>Gunneridae</taxon>
        <taxon>Pentapetalae</taxon>
        <taxon>asterids</taxon>
        <taxon>Ericales</taxon>
        <taxon>Ericaceae</taxon>
        <taxon>Ericoideae</taxon>
        <taxon>Rhodoreae</taxon>
        <taxon>Rhododendron</taxon>
    </lineage>
</organism>
<sequence>MAKSSADDGELRRACEAAIEGTKQKVVMSIRVAKSRGIWGKSGKLGKGHMAKPRVLAISTKSKGQRTKAFLRVLKYSTGGVLEPAKLYKLKHLSKVEVVTNDVTGCTFLLGFDNLRSQSVAPPQWTMRNIDDRNRLLLCILNICKDILGRLPKVVGVDVVEMALWAKENTPTVTTQGNLEDGPVEATVTESDLKVTVEKELVSQAEEEDMEALLGTYVMGIGEAEAFSERLKRELQALEAANVHAILANEPLIDEVLQGLELATSCVEDMDEWLGIFNVKLRHMREDIESIETRNNKLEMQSVNNKSLIEELDKLLERLRVPSEFAASLTGGSFDEARMLQNVEACEWLTGALRGLQVPNLDPSYASMRAVKEKRAELEKLKSTFVRRASEFLKNYFASLVDFMISDKSYFSQRGQLKRPDHADLRYKCRTYARLLQHLKSLDRNCLGPLRKAYCSSLNLLLRREAREFANELRASTKASRNPTVWLEASMGSSQNVNNADTSTVSEAYAKMLTIFIPLLVDESSFFAHFMCFEVPALVPPGGVANGNKAGSNDDDANDDDLGIMDIDDNDGKTGKNSAELAALNESLHELLDGIQRLYWVELAGINGLPERHSLEWVSVTNGDEDQNLCQDFRDWKSKSTIDGLIAGLTATTRGVMPNIASSPCCLPPIHAQPLGGWKEAGNGQGEGKRGGDEDGTADDEERDGEGEAAEGSAEEARRMFDRVVDWAYKIDPLRCISMHGITERYISGQKADAAGFVRILLDDLESRISTQFGRFVDEACHQIERNERNVRQLGVLSYIPRFATLATRMEQYIQGQSRDLVDQAYTKFVTIMFVTLEKIAAQDPKYADILLLENYAAFQNSLYDLANVVPTLAKFYHQASENYELACTRHISMIIYYQFERLFQFARRIEDLMYTITPEEIPFQLGLSKMDLRKVVKSSLSGVDKSITVMYKKLQKNLTSEELLPSLWDKCKKEFLDKYDSFAQLVAKIYPTETIPSVAEMRELLASM</sequence>
<reference evidence="8" key="1">
    <citation type="submission" date="2020-08" db="EMBL/GenBank/DDBJ databases">
        <title>Plant Genome Project.</title>
        <authorList>
            <person name="Zhang R.-G."/>
        </authorList>
    </citation>
    <scope>NUCLEOTIDE SEQUENCE</scope>
    <source>
        <strain evidence="8">WSP0</strain>
        <tissue evidence="8">Leaf</tissue>
    </source>
</reference>
<dbReference type="GO" id="GO:0000145">
    <property type="term" value="C:exocyst"/>
    <property type="evidence" value="ECO:0007669"/>
    <property type="project" value="InterPro"/>
</dbReference>
<dbReference type="InterPro" id="IPR048628">
    <property type="entry name" value="Sec3_C"/>
</dbReference>
<dbReference type="AlphaFoldDB" id="A0AAV6I6Q5"/>
<evidence type="ECO:0000313" key="8">
    <source>
        <dbReference type="EMBL" id="KAG5522285.1"/>
    </source>
</evidence>
<dbReference type="PANTHER" id="PTHR16092">
    <property type="entry name" value="SEC3/SYNTAXIN-RELATED"/>
    <property type="match status" value="1"/>
</dbReference>
<name>A0AAV6I6Q5_9ERIC</name>
<dbReference type="GO" id="GO:0005886">
    <property type="term" value="C:plasma membrane"/>
    <property type="evidence" value="ECO:0007669"/>
    <property type="project" value="TreeGrafter"/>
</dbReference>
<gene>
    <name evidence="8" type="ORF">RHGRI_034464</name>
</gene>
<proteinExistence type="inferred from homology"/>
<dbReference type="EMBL" id="JACTNZ010000012">
    <property type="protein sequence ID" value="KAG5522285.1"/>
    <property type="molecule type" value="Genomic_DNA"/>
</dbReference>
<dbReference type="Pfam" id="PF09763">
    <property type="entry name" value="Sec3_CC"/>
    <property type="match status" value="1"/>
</dbReference>
<keyword evidence="4 5" id="KW-0175">Coiled coil</keyword>
<dbReference type="InterPro" id="IPR028258">
    <property type="entry name" value="Sec3-PIP2_bind"/>
</dbReference>
<evidence type="ECO:0000256" key="3">
    <source>
        <dbReference type="ARBA" id="ARBA00022483"/>
    </source>
</evidence>
<protein>
    <recommendedName>
        <fullName evidence="7">Exocyst complex component Sec3 PIP2-binding N-terminal domain-containing protein</fullName>
    </recommendedName>
</protein>
<dbReference type="Pfam" id="PF20654">
    <property type="entry name" value="Sec3_C-term"/>
    <property type="match status" value="1"/>
</dbReference>
<evidence type="ECO:0000256" key="5">
    <source>
        <dbReference type="SAM" id="Coils"/>
    </source>
</evidence>
<dbReference type="InterPro" id="IPR019160">
    <property type="entry name" value="Sec3_CC"/>
</dbReference>
<evidence type="ECO:0000256" key="6">
    <source>
        <dbReference type="SAM" id="MobiDB-lite"/>
    </source>
</evidence>